<keyword evidence="1" id="KW-0472">Membrane</keyword>
<gene>
    <name evidence="2" type="ORF">WMN62_10215</name>
</gene>
<organism evidence="2 3">
    <name type="scientific">Curtobacterium citreum</name>
    <dbReference type="NCBI Taxonomy" id="2036"/>
    <lineage>
        <taxon>Bacteria</taxon>
        <taxon>Bacillati</taxon>
        <taxon>Actinomycetota</taxon>
        <taxon>Actinomycetes</taxon>
        <taxon>Micrococcales</taxon>
        <taxon>Microbacteriaceae</taxon>
        <taxon>Curtobacterium</taxon>
    </lineage>
</organism>
<protein>
    <submittedName>
        <fullName evidence="2">Uncharacterized protein</fullName>
    </submittedName>
</protein>
<reference evidence="2 3" key="1">
    <citation type="submission" date="2024-03" db="EMBL/GenBank/DDBJ databases">
        <title>Whole genomes of four grape xylem sap localized bacterial endophytes.</title>
        <authorList>
            <person name="Kumar G."/>
            <person name="Savka M.A."/>
        </authorList>
    </citation>
    <scope>NUCLEOTIDE SEQUENCE [LARGE SCALE GENOMIC DNA]</scope>
    <source>
        <strain evidence="2 3">RIT_GXS8</strain>
    </source>
</reference>
<accession>A0ABU8YB59</accession>
<feature type="transmembrane region" description="Helical" evidence="1">
    <location>
        <begin position="51"/>
        <end position="72"/>
    </location>
</feature>
<dbReference type="Proteomes" id="UP001370299">
    <property type="component" value="Unassembled WGS sequence"/>
</dbReference>
<evidence type="ECO:0000313" key="2">
    <source>
        <dbReference type="EMBL" id="MEK0171844.1"/>
    </source>
</evidence>
<sequence>MNNGWRDGILVVWLVSLLVSIALWVSMAVIISKGASGVDLLPLVPILEQAAEAVTAGWFGSLLLWLAVSAVVKEHHKDRQQAARER</sequence>
<keyword evidence="1" id="KW-1133">Transmembrane helix</keyword>
<evidence type="ECO:0000256" key="1">
    <source>
        <dbReference type="SAM" id="Phobius"/>
    </source>
</evidence>
<proteinExistence type="predicted"/>
<dbReference type="RefSeq" id="WP_222658388.1">
    <property type="nucleotide sequence ID" value="NZ_JBBKAP010000045.1"/>
</dbReference>
<name>A0ABU8YB59_9MICO</name>
<evidence type="ECO:0000313" key="3">
    <source>
        <dbReference type="Proteomes" id="UP001370299"/>
    </source>
</evidence>
<dbReference type="EMBL" id="JBBLYY010000049">
    <property type="protein sequence ID" value="MEK0171844.1"/>
    <property type="molecule type" value="Genomic_DNA"/>
</dbReference>
<comment type="caution">
    <text evidence="2">The sequence shown here is derived from an EMBL/GenBank/DDBJ whole genome shotgun (WGS) entry which is preliminary data.</text>
</comment>
<feature type="transmembrane region" description="Helical" evidence="1">
    <location>
        <begin position="9"/>
        <end position="31"/>
    </location>
</feature>
<keyword evidence="1" id="KW-0812">Transmembrane</keyword>
<keyword evidence="3" id="KW-1185">Reference proteome</keyword>